<gene>
    <name evidence="2" type="ORF">BDK51DRAFT_39228</name>
</gene>
<feature type="compositionally biased region" description="Basic and acidic residues" evidence="1">
    <location>
        <begin position="32"/>
        <end position="43"/>
    </location>
</feature>
<protein>
    <submittedName>
        <fullName evidence="2">Uncharacterized protein</fullName>
    </submittedName>
</protein>
<reference evidence="3" key="1">
    <citation type="journal article" date="2018" name="Nat. Microbiol.">
        <title>Leveraging single-cell genomics to expand the fungal tree of life.</title>
        <authorList>
            <person name="Ahrendt S.R."/>
            <person name="Quandt C.A."/>
            <person name="Ciobanu D."/>
            <person name="Clum A."/>
            <person name="Salamov A."/>
            <person name="Andreopoulos B."/>
            <person name="Cheng J.F."/>
            <person name="Woyke T."/>
            <person name="Pelin A."/>
            <person name="Henrissat B."/>
            <person name="Reynolds N.K."/>
            <person name="Benny G.L."/>
            <person name="Smith M.E."/>
            <person name="James T.Y."/>
            <person name="Grigoriev I.V."/>
        </authorList>
    </citation>
    <scope>NUCLEOTIDE SEQUENCE [LARGE SCALE GENOMIC DNA]</scope>
</reference>
<evidence type="ECO:0000313" key="2">
    <source>
        <dbReference type="EMBL" id="RKO85799.1"/>
    </source>
</evidence>
<feature type="compositionally biased region" description="Acidic residues" evidence="1">
    <location>
        <begin position="201"/>
        <end position="235"/>
    </location>
</feature>
<name>A0A4P9W0X0_9FUNG</name>
<feature type="compositionally biased region" description="Basic and acidic residues" evidence="1">
    <location>
        <begin position="162"/>
        <end position="173"/>
    </location>
</feature>
<evidence type="ECO:0000313" key="3">
    <source>
        <dbReference type="Proteomes" id="UP000269721"/>
    </source>
</evidence>
<accession>A0A4P9W0X0</accession>
<feature type="compositionally biased region" description="Acidic residues" evidence="1">
    <location>
        <begin position="174"/>
        <end position="186"/>
    </location>
</feature>
<dbReference type="EMBL" id="KZ998734">
    <property type="protein sequence ID" value="RKO85799.1"/>
    <property type="molecule type" value="Genomic_DNA"/>
</dbReference>
<keyword evidence="3" id="KW-1185">Reference proteome</keyword>
<sequence>MMGRSEREQPWAIAMLCCCEAKSAEVEQKDVVRREKKEGEDRAGAVSLTGMNAEISATPPTTAQVGVAAEAVSVPVPALKNEAVEYPPASRRRTRTTSVSATRELSKRTKVNNPRIFGPEFATPEPNRAAARSSAPTNKASRDSAPPKLGAPVQNRGTYHGGDSDKDECAIEHEVDESAAEGEGPSEDGTSVKDRGAVDGGADDGGDAEDESVDADEEEDEAENAEEDGEDEGYEDVPASNIIAPPEAVPQIGGITGPPPSARAPFRRAWLPDEIPAYLELVCRSPTPILDIGDGVEL</sequence>
<dbReference type="Proteomes" id="UP000269721">
    <property type="component" value="Unassembled WGS sequence"/>
</dbReference>
<organism evidence="2 3">
    <name type="scientific">Blyttiomyces helicus</name>
    <dbReference type="NCBI Taxonomy" id="388810"/>
    <lineage>
        <taxon>Eukaryota</taxon>
        <taxon>Fungi</taxon>
        <taxon>Fungi incertae sedis</taxon>
        <taxon>Chytridiomycota</taxon>
        <taxon>Chytridiomycota incertae sedis</taxon>
        <taxon>Chytridiomycetes</taxon>
        <taxon>Chytridiomycetes incertae sedis</taxon>
        <taxon>Blyttiomyces</taxon>
    </lineage>
</organism>
<feature type="region of interest" description="Disordered" evidence="1">
    <location>
        <begin position="84"/>
        <end position="239"/>
    </location>
</feature>
<feature type="region of interest" description="Disordered" evidence="1">
    <location>
        <begin position="32"/>
        <end position="63"/>
    </location>
</feature>
<evidence type="ECO:0000256" key="1">
    <source>
        <dbReference type="SAM" id="MobiDB-lite"/>
    </source>
</evidence>
<dbReference type="AlphaFoldDB" id="A0A4P9W0X0"/>
<proteinExistence type="predicted"/>